<dbReference type="EMBL" id="KV424043">
    <property type="protein sequence ID" value="KZT53199.1"/>
    <property type="molecule type" value="Genomic_DNA"/>
</dbReference>
<sequence>MSTPTPDELDEHFLRPLGRRWSGTILNDIPPHLLRVLNHYEAEYDMWWKRCREDEKSRAKLGKLMVSPLPGKNPTGSQVFAGMRHLQAAKSTVDMVKFAYDSLPLPGTGCCAMFGIPANHYDHPDAPARARDRAKQFVRHTNNYWSAFEKFYKTLEEHGDAEDVSSTSELDFVTIVNIAMRTYARAGDQNILANFILFASILCGLEHLQVNRSGIPKFHQVLESGMKRKRCQSTGNAIVLPEPPSQLMRPFELSGFLSPSILFMPQQLVGSDLSLHLAAQAHVVHSDYWPPPSQDPEVYVALRVDQLVIRSCVDIAFGNTPRTVAAIRKALLSGLAPALQLESLLWADRTRIPTRHANIRTDTPDGNDNSDDEQVLHSPEDDVDSALGSEDELPSSNLSLSTVPHGQERGEGHPRLSEALRGAVDHGPGSPNGDDTMVDSTPSSATEDTKDVLSNNDSGPSSQSSLISTDTPLDVDSIFNSSQPSIIRDLLETPALSPNDFWAPPTSPDLDAQIISLTVVAPIDIVVTEELLSGDNDLPPIASSTPPAILATYGDNVDLSSNVHLKPVAMGRSTPSSDANEGEECTALQSDTTLAVKVRRSDRLQFSALSVPGAFREVGGGSLHTNSRNTNKTAPLDHTPNKDSGDNDGGHHVEDTARGQCVPPLQSGHTQGEPEEQDLGTAPEASLEEVKESKANTILPEKYGHPGKPKELPPDVMDQLNALGDSLPMEHDAGWAGVWACRDYLAPLPEDLSSLSDDEELDIPHDGPSRELVHLLPTNTSLEDPIVNHVYSFKTNQARRIKLAFPARQYSPPNDAMHRRLNTLAEHATLLEPHLKLLNNHPEFRTRWPLKAYRPDNGPVWFFMREHLQQTKTWQLLDWAKDHCLVIVDGVTLETELVWDSGEQDENPTTVWMPLRYVVNATARYQQFPIVHVPRIVQTAPSSSVTLAALSALDSASVVWNATSCIPGIVRDPPSWRWQGLSTCGASSPALFESGGLAFSMAITGGVSLQSTRETLALEDGGQLVWFMGKEIKTYLTPDHDPNVDLDFYAKKERPPRMKQGDSHSQLLGQHLAWSANNMLAVVQMVIDEDLLHPAQAFDPSSAYHGQLQRVYVDPAAQAQQHMARSACREIISTVFSSHEAYQKYVLLNMPKTCHLRARLLAHYATRAKSDWCP</sequence>
<feature type="compositionally biased region" description="Acidic residues" evidence="1">
    <location>
        <begin position="381"/>
        <end position="393"/>
    </location>
</feature>
<feature type="compositionally biased region" description="Polar residues" evidence="1">
    <location>
        <begin position="623"/>
        <end position="633"/>
    </location>
</feature>
<feature type="compositionally biased region" description="Low complexity" evidence="1">
    <location>
        <begin position="454"/>
        <end position="465"/>
    </location>
</feature>
<gene>
    <name evidence="2" type="ORF">CALCODRAFT_511561</name>
</gene>
<name>A0A165DNR2_9BASI</name>
<feature type="region of interest" description="Disordered" evidence="1">
    <location>
        <begin position="615"/>
        <end position="711"/>
    </location>
</feature>
<protein>
    <submittedName>
        <fullName evidence="2">Uncharacterized protein</fullName>
    </submittedName>
</protein>
<dbReference type="InParanoid" id="A0A165DNR2"/>
<dbReference type="Proteomes" id="UP000076842">
    <property type="component" value="Unassembled WGS sequence"/>
</dbReference>
<organism evidence="2 3">
    <name type="scientific">Calocera cornea HHB12733</name>
    <dbReference type="NCBI Taxonomy" id="1353952"/>
    <lineage>
        <taxon>Eukaryota</taxon>
        <taxon>Fungi</taxon>
        <taxon>Dikarya</taxon>
        <taxon>Basidiomycota</taxon>
        <taxon>Agaricomycotina</taxon>
        <taxon>Dacrymycetes</taxon>
        <taxon>Dacrymycetales</taxon>
        <taxon>Dacrymycetaceae</taxon>
        <taxon>Calocera</taxon>
    </lineage>
</organism>
<keyword evidence="3" id="KW-1185">Reference proteome</keyword>
<feature type="compositionally biased region" description="Basic and acidic residues" evidence="1">
    <location>
        <begin position="639"/>
        <end position="657"/>
    </location>
</feature>
<feature type="compositionally biased region" description="Basic and acidic residues" evidence="1">
    <location>
        <begin position="702"/>
        <end position="711"/>
    </location>
</feature>
<feature type="compositionally biased region" description="Basic and acidic residues" evidence="1">
    <location>
        <begin position="406"/>
        <end position="418"/>
    </location>
</feature>
<feature type="compositionally biased region" description="Polar residues" evidence="1">
    <location>
        <begin position="394"/>
        <end position="404"/>
    </location>
</feature>
<proteinExistence type="predicted"/>
<evidence type="ECO:0000256" key="1">
    <source>
        <dbReference type="SAM" id="MobiDB-lite"/>
    </source>
</evidence>
<evidence type="ECO:0000313" key="3">
    <source>
        <dbReference type="Proteomes" id="UP000076842"/>
    </source>
</evidence>
<evidence type="ECO:0000313" key="2">
    <source>
        <dbReference type="EMBL" id="KZT53199.1"/>
    </source>
</evidence>
<dbReference type="AlphaFoldDB" id="A0A165DNR2"/>
<accession>A0A165DNR2</accession>
<reference evidence="2 3" key="1">
    <citation type="journal article" date="2016" name="Mol. Biol. Evol.">
        <title>Comparative Genomics of Early-Diverging Mushroom-Forming Fungi Provides Insights into the Origins of Lignocellulose Decay Capabilities.</title>
        <authorList>
            <person name="Nagy L.G."/>
            <person name="Riley R."/>
            <person name="Tritt A."/>
            <person name="Adam C."/>
            <person name="Daum C."/>
            <person name="Floudas D."/>
            <person name="Sun H."/>
            <person name="Yadav J.S."/>
            <person name="Pangilinan J."/>
            <person name="Larsson K.H."/>
            <person name="Matsuura K."/>
            <person name="Barry K."/>
            <person name="Labutti K."/>
            <person name="Kuo R."/>
            <person name="Ohm R.A."/>
            <person name="Bhattacharya S.S."/>
            <person name="Shirouzu T."/>
            <person name="Yoshinaga Y."/>
            <person name="Martin F.M."/>
            <person name="Grigoriev I.V."/>
            <person name="Hibbett D.S."/>
        </authorList>
    </citation>
    <scope>NUCLEOTIDE SEQUENCE [LARGE SCALE GENOMIC DNA]</scope>
    <source>
        <strain evidence="2 3">HHB12733</strain>
    </source>
</reference>
<feature type="region of interest" description="Disordered" evidence="1">
    <location>
        <begin position="357"/>
        <end position="473"/>
    </location>
</feature>